<sequence>MVLTPPPLTKPLNRVELRSERIGGQPDKRSLKKILGFCPELLIAPVENKKTDQKFRVWQEQRKLEMFHFDAKQSDRILASELLTNEPPVHPRIAQPNSS</sequence>
<evidence type="ECO:0000313" key="1">
    <source>
        <dbReference type="EMBL" id="BET02415.1"/>
    </source>
</evidence>
<accession>A0ABN7BDG0</accession>
<dbReference type="EMBL" id="AP028922">
    <property type="protein sequence ID" value="BET02415.1"/>
    <property type="molecule type" value="Genomic_DNA"/>
</dbReference>
<evidence type="ECO:0000313" key="2">
    <source>
        <dbReference type="Proteomes" id="UP001307889"/>
    </source>
</evidence>
<protein>
    <submittedName>
        <fullName evidence="1">Uncharacterized protein</fullName>
    </submittedName>
</protein>
<dbReference type="Proteomes" id="UP001307889">
    <property type="component" value="Chromosome 14"/>
</dbReference>
<reference evidence="1 2" key="1">
    <citation type="submission" date="2023-09" db="EMBL/GenBank/DDBJ databases">
        <title>Nesidiocoris tenuis whole genome shotgun sequence.</title>
        <authorList>
            <person name="Shibata T."/>
            <person name="Shimoda M."/>
            <person name="Kobayashi T."/>
            <person name="Uehara T."/>
        </authorList>
    </citation>
    <scope>NUCLEOTIDE SEQUENCE [LARGE SCALE GENOMIC DNA]</scope>
    <source>
        <strain evidence="1 2">Japan</strain>
    </source>
</reference>
<gene>
    <name evidence="1" type="ORF">NTJ_15233</name>
</gene>
<keyword evidence="2" id="KW-1185">Reference proteome</keyword>
<organism evidence="1 2">
    <name type="scientific">Nesidiocoris tenuis</name>
    <dbReference type="NCBI Taxonomy" id="355587"/>
    <lineage>
        <taxon>Eukaryota</taxon>
        <taxon>Metazoa</taxon>
        <taxon>Ecdysozoa</taxon>
        <taxon>Arthropoda</taxon>
        <taxon>Hexapoda</taxon>
        <taxon>Insecta</taxon>
        <taxon>Pterygota</taxon>
        <taxon>Neoptera</taxon>
        <taxon>Paraneoptera</taxon>
        <taxon>Hemiptera</taxon>
        <taxon>Heteroptera</taxon>
        <taxon>Panheteroptera</taxon>
        <taxon>Cimicomorpha</taxon>
        <taxon>Miridae</taxon>
        <taxon>Dicyphina</taxon>
        <taxon>Nesidiocoris</taxon>
    </lineage>
</organism>
<name>A0ABN7BDG0_9HEMI</name>
<proteinExistence type="predicted"/>